<dbReference type="Proteomes" id="UP000823900">
    <property type="component" value="Unassembled WGS sequence"/>
</dbReference>
<evidence type="ECO:0000313" key="2">
    <source>
        <dbReference type="Proteomes" id="UP000823900"/>
    </source>
</evidence>
<organism evidence="1 2">
    <name type="scientific">Candidatus Lachnoclostridium stercoravium</name>
    <dbReference type="NCBI Taxonomy" id="2838633"/>
    <lineage>
        <taxon>Bacteria</taxon>
        <taxon>Bacillati</taxon>
        <taxon>Bacillota</taxon>
        <taxon>Clostridia</taxon>
        <taxon>Lachnospirales</taxon>
        <taxon>Lachnospiraceae</taxon>
    </lineage>
</organism>
<dbReference type="InterPro" id="IPR032675">
    <property type="entry name" value="LRR_dom_sf"/>
</dbReference>
<dbReference type="Gene3D" id="3.80.10.10">
    <property type="entry name" value="Ribonuclease Inhibitor"/>
    <property type="match status" value="1"/>
</dbReference>
<sequence length="329" mass="37955">MDGFHSTECLYKIEKNHAVITACRSFDTRAWIPEAIGGYPVEEIAPYAFSAERRSEPEGIWTVNEEAAGRGETGTPPRLEGLRLKELHLPSSMKKIGQYAFYNCEEWEKIYFYGSLRDFGAGAFTGCKKLGYVDVTMEPGVKSGLKDIITELRQEVKVDYRIRENGECYLAAKLIFPEFYEEAVENTPARIISCVTHGSGHFYRYTFDGKEIKFRDYDAQFANLILTDREELCVQMAVNRLRYPYSLAAEHREAYENYLSGHKLAAARLALKGQDMELLKWVLDASEFSREDLEEAVKAADELKYPEGLSFLMDYRHERFKPKRKRFEL</sequence>
<reference evidence="1" key="1">
    <citation type="journal article" date="2021" name="PeerJ">
        <title>Extensive microbial diversity within the chicken gut microbiome revealed by metagenomics and culture.</title>
        <authorList>
            <person name="Gilroy R."/>
            <person name="Ravi A."/>
            <person name="Getino M."/>
            <person name="Pursley I."/>
            <person name="Horton D.L."/>
            <person name="Alikhan N.F."/>
            <person name="Baker D."/>
            <person name="Gharbi K."/>
            <person name="Hall N."/>
            <person name="Watson M."/>
            <person name="Adriaenssens E.M."/>
            <person name="Foster-Nyarko E."/>
            <person name="Jarju S."/>
            <person name="Secka A."/>
            <person name="Antonio M."/>
            <person name="Oren A."/>
            <person name="Chaudhuri R.R."/>
            <person name="La Ragione R."/>
            <person name="Hildebrand F."/>
            <person name="Pallen M.J."/>
        </authorList>
    </citation>
    <scope>NUCLEOTIDE SEQUENCE</scope>
    <source>
        <strain evidence="1">CHK178-16964</strain>
    </source>
</reference>
<proteinExistence type="predicted"/>
<dbReference type="InterPro" id="IPR026906">
    <property type="entry name" value="LRR_5"/>
</dbReference>
<protein>
    <submittedName>
        <fullName evidence="1">Leucine-rich repeat domain-containing protein</fullName>
    </submittedName>
</protein>
<accession>A0A9D2HKT8</accession>
<dbReference type="Pfam" id="PF13306">
    <property type="entry name" value="LRR_5"/>
    <property type="match status" value="1"/>
</dbReference>
<dbReference type="EMBL" id="DWZA01000101">
    <property type="protein sequence ID" value="HJA72334.1"/>
    <property type="molecule type" value="Genomic_DNA"/>
</dbReference>
<gene>
    <name evidence="1" type="ORF">IAA07_12300</name>
</gene>
<comment type="caution">
    <text evidence="1">The sequence shown here is derived from an EMBL/GenBank/DDBJ whole genome shotgun (WGS) entry which is preliminary data.</text>
</comment>
<name>A0A9D2HKT8_9FIRM</name>
<reference evidence="1" key="2">
    <citation type="submission" date="2021-04" db="EMBL/GenBank/DDBJ databases">
        <authorList>
            <person name="Gilroy R."/>
        </authorList>
    </citation>
    <scope>NUCLEOTIDE SEQUENCE</scope>
    <source>
        <strain evidence="1">CHK178-16964</strain>
    </source>
</reference>
<evidence type="ECO:0000313" key="1">
    <source>
        <dbReference type="EMBL" id="HJA72334.1"/>
    </source>
</evidence>
<dbReference type="AlphaFoldDB" id="A0A9D2HKT8"/>